<evidence type="ECO:0000313" key="8">
    <source>
        <dbReference type="EMBL" id="AKD04675.1"/>
    </source>
</evidence>
<feature type="binding site" evidence="6">
    <location>
        <position position="158"/>
    </location>
    <ligand>
        <name>S-adenosyl-L-methionine</name>
        <dbReference type="ChEBI" id="CHEBI:59789"/>
    </ligand>
</feature>
<feature type="domain" description="SAM-dependent MTase RsmB/NOP-type" evidence="7">
    <location>
        <begin position="10"/>
        <end position="292"/>
    </location>
</feature>
<feature type="binding site" evidence="6">
    <location>
        <position position="175"/>
    </location>
    <ligand>
        <name>S-adenosyl-L-methionine</name>
        <dbReference type="ChEBI" id="CHEBI:59789"/>
    </ligand>
</feature>
<dbReference type="OrthoDB" id="9810297at2"/>
<dbReference type="Pfam" id="PF17125">
    <property type="entry name" value="Methyltr_RsmF_N"/>
    <property type="match status" value="1"/>
</dbReference>
<dbReference type="Proteomes" id="UP000033109">
    <property type="component" value="Chromosome"/>
</dbReference>
<dbReference type="Gene3D" id="2.30.130.60">
    <property type="match status" value="1"/>
</dbReference>
<keyword evidence="1" id="KW-0963">Cytoplasm</keyword>
<evidence type="ECO:0000256" key="2">
    <source>
        <dbReference type="ARBA" id="ARBA00022603"/>
    </source>
</evidence>
<evidence type="ECO:0000256" key="3">
    <source>
        <dbReference type="ARBA" id="ARBA00022679"/>
    </source>
</evidence>
<dbReference type="HOGENOM" id="CLU_005316_6_0_10"/>
<feature type="active site" description="Nucleophile" evidence="6">
    <location>
        <position position="228"/>
    </location>
</feature>
<dbReference type="EMBL" id="CP009621">
    <property type="protein sequence ID" value="AKD04675.1"/>
    <property type="molecule type" value="Genomic_DNA"/>
</dbReference>
<dbReference type="InterPro" id="IPR001678">
    <property type="entry name" value="MeTrfase_RsmB-F_NOP2_dom"/>
</dbReference>
<dbReference type="KEGG" id="pko:PKOR_18205"/>
<evidence type="ECO:0000256" key="1">
    <source>
        <dbReference type="ARBA" id="ARBA00022490"/>
    </source>
</evidence>
<evidence type="ECO:0000313" key="9">
    <source>
        <dbReference type="Proteomes" id="UP000033109"/>
    </source>
</evidence>
<keyword evidence="4 6" id="KW-0949">S-adenosyl-L-methionine</keyword>
<dbReference type="Gene3D" id="3.30.70.1170">
    <property type="entry name" value="Sun protein, domain 3"/>
    <property type="match status" value="1"/>
</dbReference>
<comment type="caution">
    <text evidence="6">Lacks conserved residue(s) required for the propagation of feature annotation.</text>
</comment>
<dbReference type="CDD" id="cd02440">
    <property type="entry name" value="AdoMet_MTases"/>
    <property type="match status" value="1"/>
</dbReference>
<sequence length="467" mass="52737">MQFPVSFTDRMQRLLGPQEYPQFLEALQATPPVSVRINKAKAMAVATLQPVPWAETGHYLPERPLFTLDPAIHAGAYYVQEASSMFIEQALKQAVHLEEPLQVLDLCGAPGGKSTHLASLISEDSLLVSNEVIRSRASILAENVAKWGSGNVLVTCNDPRDFGRLKNFFDVMVVDAPCSGEGMFRKDPQAVGEWSEENVKLCAQRQQRILMDVWDSLKPGGLLIYSTCTWNEQENEENIAWLSEQEGAESIKLQLQPEWGVVPTQLSGVEGYRFYPHRVQGEGFFMAVVRKAGIDESFTNHSKSKKKKYKLSEAGKKEKSLVQDWFLQPEKYSFLQYGDVVSALPEHLFEAADEVYQNLYVVYAGTEVAEVKGKKLKPLQGLALSQHINKEAFSTADLDLEQALRYLRKEDISLGTNGNDWVLLQYKGLPLGWAKQIGNRMNNYYPKEWRIRMELPQELLETTIVSE</sequence>
<proteinExistence type="inferred from homology"/>
<organism evidence="8 9">
    <name type="scientific">Pontibacter korlensis</name>
    <dbReference type="NCBI Taxonomy" id="400092"/>
    <lineage>
        <taxon>Bacteria</taxon>
        <taxon>Pseudomonadati</taxon>
        <taxon>Bacteroidota</taxon>
        <taxon>Cytophagia</taxon>
        <taxon>Cytophagales</taxon>
        <taxon>Hymenobacteraceae</taxon>
        <taxon>Pontibacter</taxon>
    </lineage>
</organism>
<keyword evidence="9" id="KW-1185">Reference proteome</keyword>
<dbReference type="SUPFAM" id="SSF53335">
    <property type="entry name" value="S-adenosyl-L-methionine-dependent methyltransferases"/>
    <property type="match status" value="1"/>
</dbReference>
<evidence type="ECO:0000256" key="4">
    <source>
        <dbReference type="ARBA" id="ARBA00022691"/>
    </source>
</evidence>
<evidence type="ECO:0000256" key="5">
    <source>
        <dbReference type="ARBA" id="ARBA00022884"/>
    </source>
</evidence>
<name>A0A0E3ZG08_9BACT</name>
<dbReference type="PROSITE" id="PS51686">
    <property type="entry name" value="SAM_MT_RSMB_NOP"/>
    <property type="match status" value="1"/>
</dbReference>
<evidence type="ECO:0000259" key="7">
    <source>
        <dbReference type="PROSITE" id="PS51686"/>
    </source>
</evidence>
<dbReference type="Gene3D" id="3.40.50.150">
    <property type="entry name" value="Vaccinia Virus protein VP39"/>
    <property type="match status" value="1"/>
</dbReference>
<dbReference type="InterPro" id="IPR031341">
    <property type="entry name" value="Methyltr_RsmF_N"/>
</dbReference>
<accession>A0A0E3ZG08</accession>
<dbReference type="PRINTS" id="PR02008">
    <property type="entry name" value="RCMTFAMILY"/>
</dbReference>
<keyword evidence="2 6" id="KW-0489">Methyltransferase</keyword>
<evidence type="ECO:0000256" key="6">
    <source>
        <dbReference type="PROSITE-ProRule" id="PRU01023"/>
    </source>
</evidence>
<dbReference type="PANTHER" id="PTHR22807">
    <property type="entry name" value="NOP2 YEAST -RELATED NOL1/NOP2/FMU SUN DOMAIN-CONTAINING"/>
    <property type="match status" value="1"/>
</dbReference>
<dbReference type="GO" id="GO:0001510">
    <property type="term" value="P:RNA methylation"/>
    <property type="evidence" value="ECO:0007669"/>
    <property type="project" value="InterPro"/>
</dbReference>
<keyword evidence="3 6" id="KW-0808">Transferase</keyword>
<dbReference type="GO" id="GO:0008173">
    <property type="term" value="F:RNA methyltransferase activity"/>
    <property type="evidence" value="ECO:0007669"/>
    <property type="project" value="InterPro"/>
</dbReference>
<dbReference type="InterPro" id="IPR027391">
    <property type="entry name" value="Nol1_Nop2_Fmu_2"/>
</dbReference>
<gene>
    <name evidence="8" type="ORF">PKOR_18205</name>
</gene>
<feature type="binding site" evidence="6">
    <location>
        <position position="131"/>
    </location>
    <ligand>
        <name>S-adenosyl-L-methionine</name>
        <dbReference type="ChEBI" id="CHEBI:59789"/>
    </ligand>
</feature>
<dbReference type="InterPro" id="IPR049560">
    <property type="entry name" value="MeTrfase_RsmB-F_NOP2_cat"/>
</dbReference>
<dbReference type="RefSeq" id="WP_046312544.1">
    <property type="nucleotide sequence ID" value="NZ_CBCSCY010000008.1"/>
</dbReference>
<dbReference type="PANTHER" id="PTHR22807:SF30">
    <property type="entry name" value="28S RRNA (CYTOSINE(4447)-C(5))-METHYLTRANSFERASE-RELATED"/>
    <property type="match status" value="1"/>
</dbReference>
<dbReference type="Pfam" id="PF13636">
    <property type="entry name" value="Methyltranf_PUA"/>
    <property type="match status" value="1"/>
</dbReference>
<dbReference type="AlphaFoldDB" id="A0A0E3ZG08"/>
<dbReference type="GO" id="GO:0003723">
    <property type="term" value="F:RNA binding"/>
    <property type="evidence" value="ECO:0007669"/>
    <property type="project" value="UniProtKB-UniRule"/>
</dbReference>
<protein>
    <submittedName>
        <fullName evidence="8">Ribosomal RNA small subunit methyltransferase F</fullName>
    </submittedName>
</protein>
<dbReference type="PATRIC" id="fig|400092.3.peg.3988"/>
<dbReference type="InterPro" id="IPR023267">
    <property type="entry name" value="RCMT"/>
</dbReference>
<dbReference type="InterPro" id="IPR029063">
    <property type="entry name" value="SAM-dependent_MTases_sf"/>
</dbReference>
<reference evidence="8 9" key="1">
    <citation type="journal article" date="2015" name="Sci. Rep.">
        <title>Unraveling adaptation of Pontibacter korlensis to radiation and infertility in desert through complete genome and comparative transcriptomic analysis.</title>
        <authorList>
            <person name="Dai J."/>
            <person name="Dai W."/>
            <person name="Qiu C."/>
            <person name="Yang Z."/>
            <person name="Zhang Y."/>
            <person name="Zhou M."/>
            <person name="Zhang L."/>
            <person name="Fang C."/>
            <person name="Gao Q."/>
            <person name="Yang Q."/>
            <person name="Li X."/>
            <person name="Wang Z."/>
            <person name="Wang Z."/>
            <person name="Jia Z."/>
            <person name="Chen X."/>
        </authorList>
    </citation>
    <scope>NUCLEOTIDE SEQUENCE [LARGE SCALE GENOMIC DNA]</scope>
    <source>
        <strain evidence="8 9">X14-1T</strain>
    </source>
</reference>
<dbReference type="STRING" id="400092.PKOR_18205"/>
<dbReference type="Pfam" id="PF01189">
    <property type="entry name" value="Methyltr_RsmB-F"/>
    <property type="match status" value="1"/>
</dbReference>
<keyword evidence="5 6" id="KW-0694">RNA-binding</keyword>
<comment type="similarity">
    <text evidence="6">Belongs to the class I-like SAM-binding methyltransferase superfamily. RsmB/NOP family.</text>
</comment>